<dbReference type="Gene3D" id="1.10.3210.10">
    <property type="entry name" value="Hypothetical protein af1432"/>
    <property type="match status" value="1"/>
</dbReference>
<dbReference type="PIRSF" id="PIRSF035170">
    <property type="entry name" value="HD_phosphohydro"/>
    <property type="match status" value="1"/>
</dbReference>
<name>A0A4R5A6P7_9ACTN</name>
<gene>
    <name evidence="1" type="ORF">E1262_18165</name>
</gene>
<dbReference type="PANTHER" id="PTHR21174:SF0">
    <property type="entry name" value="HD PHOSPHOHYDROLASE FAMILY PROTEIN-RELATED"/>
    <property type="match status" value="1"/>
</dbReference>
<evidence type="ECO:0000313" key="2">
    <source>
        <dbReference type="Proteomes" id="UP000295217"/>
    </source>
</evidence>
<protein>
    <submittedName>
        <fullName evidence="1">Metal-dependent phosphohydrolase</fullName>
    </submittedName>
</protein>
<dbReference type="Proteomes" id="UP000295217">
    <property type="component" value="Unassembled WGS sequence"/>
</dbReference>
<comment type="caution">
    <text evidence="1">The sequence shown here is derived from an EMBL/GenBank/DDBJ whole genome shotgun (WGS) entry which is preliminary data.</text>
</comment>
<reference evidence="1 2" key="1">
    <citation type="submission" date="2019-02" db="EMBL/GenBank/DDBJ databases">
        <title>Draft genome sequences of novel Actinobacteria.</title>
        <authorList>
            <person name="Sahin N."/>
            <person name="Ay H."/>
            <person name="Saygin H."/>
        </authorList>
    </citation>
    <scope>NUCLEOTIDE SEQUENCE [LARGE SCALE GENOMIC DNA]</scope>
    <source>
        <strain evidence="1 2">8K307</strain>
    </source>
</reference>
<dbReference type="EMBL" id="SMLB01000026">
    <property type="protein sequence ID" value="TDD67753.1"/>
    <property type="molecule type" value="Genomic_DNA"/>
</dbReference>
<dbReference type="PANTHER" id="PTHR21174">
    <property type="match status" value="1"/>
</dbReference>
<dbReference type="SUPFAM" id="SSF109604">
    <property type="entry name" value="HD-domain/PDEase-like"/>
    <property type="match status" value="1"/>
</dbReference>
<evidence type="ECO:0000313" key="1">
    <source>
        <dbReference type="EMBL" id="TDD67753.1"/>
    </source>
</evidence>
<dbReference type="InterPro" id="IPR009218">
    <property type="entry name" value="HD_phosphohydro"/>
</dbReference>
<organism evidence="1 2">
    <name type="scientific">Jiangella aurantiaca</name>
    <dbReference type="NCBI Taxonomy" id="2530373"/>
    <lineage>
        <taxon>Bacteria</taxon>
        <taxon>Bacillati</taxon>
        <taxon>Actinomycetota</taxon>
        <taxon>Actinomycetes</taxon>
        <taxon>Jiangellales</taxon>
        <taxon>Jiangellaceae</taxon>
        <taxon>Jiangella</taxon>
    </lineage>
</organism>
<dbReference type="AlphaFoldDB" id="A0A4R5A6P7"/>
<keyword evidence="2" id="KW-1185">Reference proteome</keyword>
<sequence length="208" mass="22373">MDDLERRWAALAGDSPAATAEGADLLARWREPHRHYHSDRHLAAVLDAVDELADAASDADAVRFAAWFHDAVYEGKPGEDEAASARLAREVLTRLDQPAAQVDEVERLVLLTAGHDPEPADGNGAVLCDADLAVLAGPPSDYAAYAAAVRDDYAHVSDADFATGRAAVLAGLLDRPALFRTEAGHRRWEDPARHNVETELVLLRASAP</sequence>
<dbReference type="GO" id="GO:0016787">
    <property type="term" value="F:hydrolase activity"/>
    <property type="evidence" value="ECO:0007669"/>
    <property type="project" value="UniProtKB-KW"/>
</dbReference>
<dbReference type="OrthoDB" id="9808993at2"/>
<accession>A0A4R5A6P7</accession>
<dbReference type="RefSeq" id="WP_132104548.1">
    <property type="nucleotide sequence ID" value="NZ_SMLB01000026.1"/>
</dbReference>
<proteinExistence type="predicted"/>
<keyword evidence="1" id="KW-0378">Hydrolase</keyword>